<evidence type="ECO:0000256" key="5">
    <source>
        <dbReference type="SAM" id="Coils"/>
    </source>
</evidence>
<keyword evidence="3 6" id="KW-1133">Transmembrane helix</keyword>
<dbReference type="GO" id="GO:0016020">
    <property type="term" value="C:membrane"/>
    <property type="evidence" value="ECO:0007669"/>
    <property type="project" value="UniProtKB-SubCell"/>
</dbReference>
<evidence type="ECO:0008006" key="9">
    <source>
        <dbReference type="Google" id="ProtNLM"/>
    </source>
</evidence>
<sequence length="209" mass="24359">MGQEKPVVVHHQHQVDVGEYHPPGPDPDDQFDENPRGETVDAALLMFRALTLITVVSALMCMIVNLVSLLRTFRWRVEIFVGILRIYGVVFAAFVAIAETEWQWVFRHWPFLEYWVGRGMLQIFVAVMTKALSGVSWEVRFERLLHNVASWMLLGCGFIYTFAGVLCMRQLKQRRIEKRQWREQAVKDLEELEAKKREIEGLLQQGVRT</sequence>
<dbReference type="AlphaFoldDB" id="A0ABD3GPL3"/>
<proteinExistence type="predicted"/>
<dbReference type="InterPro" id="IPR013714">
    <property type="entry name" value="Golgi_TVP15"/>
</dbReference>
<comment type="subcellular location">
    <subcellularLocation>
        <location evidence="1">Membrane</location>
        <topology evidence="1">Multi-pass membrane protein</topology>
    </subcellularLocation>
</comment>
<organism evidence="7 8">
    <name type="scientific">Riccia sorocarpa</name>
    <dbReference type="NCBI Taxonomy" id="122646"/>
    <lineage>
        <taxon>Eukaryota</taxon>
        <taxon>Viridiplantae</taxon>
        <taxon>Streptophyta</taxon>
        <taxon>Embryophyta</taxon>
        <taxon>Marchantiophyta</taxon>
        <taxon>Marchantiopsida</taxon>
        <taxon>Marchantiidae</taxon>
        <taxon>Marchantiales</taxon>
        <taxon>Ricciaceae</taxon>
        <taxon>Riccia</taxon>
    </lineage>
</organism>
<reference evidence="7 8" key="1">
    <citation type="submission" date="2024-09" db="EMBL/GenBank/DDBJ databases">
        <title>Chromosome-scale assembly of Riccia sorocarpa.</title>
        <authorList>
            <person name="Paukszto L."/>
        </authorList>
    </citation>
    <scope>NUCLEOTIDE SEQUENCE [LARGE SCALE GENOMIC DNA]</scope>
    <source>
        <strain evidence="7">LP-2024</strain>
        <tissue evidence="7">Aerial parts of the thallus</tissue>
    </source>
</reference>
<evidence type="ECO:0000313" key="7">
    <source>
        <dbReference type="EMBL" id="KAL3681118.1"/>
    </source>
</evidence>
<dbReference type="PANTHER" id="PTHR34965:SF1">
    <property type="entry name" value="OS07G0118300 PROTEIN"/>
    <property type="match status" value="1"/>
</dbReference>
<keyword evidence="5" id="KW-0175">Coiled coil</keyword>
<name>A0ABD3GPL3_9MARC</name>
<comment type="caution">
    <text evidence="7">The sequence shown here is derived from an EMBL/GenBank/DDBJ whole genome shotgun (WGS) entry which is preliminary data.</text>
</comment>
<evidence type="ECO:0000256" key="1">
    <source>
        <dbReference type="ARBA" id="ARBA00004141"/>
    </source>
</evidence>
<dbReference type="PANTHER" id="PTHR34965">
    <property type="entry name" value="OS07G0118300 PROTEIN"/>
    <property type="match status" value="1"/>
</dbReference>
<accession>A0ABD3GPL3</accession>
<feature type="transmembrane region" description="Helical" evidence="6">
    <location>
        <begin position="148"/>
        <end position="168"/>
    </location>
</feature>
<keyword evidence="2 6" id="KW-0812">Transmembrane</keyword>
<evidence type="ECO:0000256" key="2">
    <source>
        <dbReference type="ARBA" id="ARBA00022692"/>
    </source>
</evidence>
<feature type="coiled-coil region" evidence="5">
    <location>
        <begin position="178"/>
        <end position="209"/>
    </location>
</feature>
<evidence type="ECO:0000256" key="3">
    <source>
        <dbReference type="ARBA" id="ARBA00022989"/>
    </source>
</evidence>
<evidence type="ECO:0000256" key="4">
    <source>
        <dbReference type="ARBA" id="ARBA00023136"/>
    </source>
</evidence>
<dbReference type="Pfam" id="PF08507">
    <property type="entry name" value="COPI_assoc"/>
    <property type="match status" value="1"/>
</dbReference>
<gene>
    <name evidence="7" type="ORF">R1sor_024074</name>
</gene>
<feature type="transmembrane region" description="Helical" evidence="6">
    <location>
        <begin position="79"/>
        <end position="98"/>
    </location>
</feature>
<dbReference type="Proteomes" id="UP001633002">
    <property type="component" value="Unassembled WGS sequence"/>
</dbReference>
<evidence type="ECO:0000313" key="8">
    <source>
        <dbReference type="Proteomes" id="UP001633002"/>
    </source>
</evidence>
<keyword evidence="4 6" id="KW-0472">Membrane</keyword>
<dbReference type="EMBL" id="JBJQOH010000007">
    <property type="protein sequence ID" value="KAL3681118.1"/>
    <property type="molecule type" value="Genomic_DNA"/>
</dbReference>
<keyword evidence="8" id="KW-1185">Reference proteome</keyword>
<protein>
    <recommendedName>
        <fullName evidence="9">Golgi apparatus membrane protein TVP15</fullName>
    </recommendedName>
</protein>
<feature type="transmembrane region" description="Helical" evidence="6">
    <location>
        <begin position="45"/>
        <end position="67"/>
    </location>
</feature>
<evidence type="ECO:0000256" key="6">
    <source>
        <dbReference type="SAM" id="Phobius"/>
    </source>
</evidence>